<evidence type="ECO:0000313" key="2">
    <source>
        <dbReference type="EMBL" id="OQD71584.1"/>
    </source>
</evidence>
<dbReference type="PANTHER" id="PTHR36205">
    <property type="entry name" value="CHROMOSOME 19, WHOLE GENOME SHOTGUN SEQUENCE"/>
    <property type="match status" value="1"/>
</dbReference>
<keyword evidence="3" id="KW-1185">Reference proteome</keyword>
<dbReference type="Proteomes" id="UP000191408">
    <property type="component" value="Unassembled WGS sequence"/>
</dbReference>
<reference evidence="3" key="1">
    <citation type="journal article" date="2017" name="Nat. Microbiol.">
        <title>Global analysis of biosynthetic gene clusters reveals vast potential of secondary metabolite production in Penicillium species.</title>
        <authorList>
            <person name="Nielsen J.C."/>
            <person name="Grijseels S."/>
            <person name="Prigent S."/>
            <person name="Ji B."/>
            <person name="Dainat J."/>
            <person name="Nielsen K.F."/>
            <person name="Frisvad J.C."/>
            <person name="Workman M."/>
            <person name="Nielsen J."/>
        </authorList>
    </citation>
    <scope>NUCLEOTIDE SEQUENCE [LARGE SCALE GENOMIC DNA]</scope>
    <source>
        <strain evidence="3">IBT 4502</strain>
    </source>
</reference>
<accession>A0A1V6P3P1</accession>
<feature type="transmembrane region" description="Helical" evidence="1">
    <location>
        <begin position="211"/>
        <end position="230"/>
    </location>
</feature>
<name>A0A1V6P3P1_PENPO</name>
<dbReference type="PANTHER" id="PTHR36205:SF4">
    <property type="match status" value="1"/>
</dbReference>
<keyword evidence="1" id="KW-1133">Transmembrane helix</keyword>
<dbReference type="STRING" id="60169.A0A1V6P3P1"/>
<dbReference type="AlphaFoldDB" id="A0A1V6P3P1"/>
<keyword evidence="1" id="KW-0472">Membrane</keyword>
<gene>
    <name evidence="2" type="ORF">PENPOL_c001G02061</name>
</gene>
<evidence type="ECO:0000256" key="1">
    <source>
        <dbReference type="SAM" id="Phobius"/>
    </source>
</evidence>
<sequence length="269" mass="30442">MKGRESVSGPKGILSRLTPVDLTLPQMMPVGLTLAQMTPVSRRDKYEWGVGEEADLITFLPIFDTIDTQWTFVDTLWGLSGDVPRRTSPVAIGRVSKKLVQQMHEINRRGIGLVSEMTAPTLALWHGLKAVHVPHPVYVDGKWSSKELGRILNSGQPEKINGGDDSVWNWNHRWDHILYRLSYMFTTQTAEDLYRRWLGYRIDPNQFADGSYVSLIGYVSIAALISYFVIFSTKILKVGIGSKVAICERIYMVHCVHMLLHTVKNTAEK</sequence>
<keyword evidence="1" id="KW-0812">Transmembrane</keyword>
<dbReference type="Pfam" id="PF11885">
    <property type="entry name" value="DUF3405"/>
    <property type="match status" value="1"/>
</dbReference>
<proteinExistence type="predicted"/>
<evidence type="ECO:0000313" key="3">
    <source>
        <dbReference type="Proteomes" id="UP000191408"/>
    </source>
</evidence>
<dbReference type="InterPro" id="IPR021822">
    <property type="entry name" value="DUF3405"/>
</dbReference>
<organism evidence="2 3">
    <name type="scientific">Penicillium polonicum</name>
    <dbReference type="NCBI Taxonomy" id="60169"/>
    <lineage>
        <taxon>Eukaryota</taxon>
        <taxon>Fungi</taxon>
        <taxon>Dikarya</taxon>
        <taxon>Ascomycota</taxon>
        <taxon>Pezizomycotina</taxon>
        <taxon>Eurotiomycetes</taxon>
        <taxon>Eurotiomycetidae</taxon>
        <taxon>Eurotiales</taxon>
        <taxon>Aspergillaceae</taxon>
        <taxon>Penicillium</taxon>
    </lineage>
</organism>
<dbReference type="EMBL" id="MDYM01000001">
    <property type="protein sequence ID" value="OQD71584.1"/>
    <property type="molecule type" value="Genomic_DNA"/>
</dbReference>
<dbReference type="OrthoDB" id="3353407at2759"/>
<comment type="caution">
    <text evidence="2">The sequence shown here is derived from an EMBL/GenBank/DDBJ whole genome shotgun (WGS) entry which is preliminary data.</text>
</comment>
<protein>
    <submittedName>
        <fullName evidence="2">Uncharacterized protein</fullName>
    </submittedName>
</protein>